<dbReference type="Pfam" id="PF07536">
    <property type="entry name" value="HWE_HK"/>
    <property type="match status" value="1"/>
</dbReference>
<evidence type="ECO:0000256" key="5">
    <source>
        <dbReference type="ARBA" id="ARBA00022741"/>
    </source>
</evidence>
<accession>K8PAT3</accession>
<dbReference type="Pfam" id="PF01590">
    <property type="entry name" value="GAF"/>
    <property type="match status" value="1"/>
</dbReference>
<dbReference type="InterPro" id="IPR011102">
    <property type="entry name" value="Sig_transdc_His_kinase_HWE"/>
</dbReference>
<evidence type="ECO:0000256" key="4">
    <source>
        <dbReference type="ARBA" id="ARBA00022679"/>
    </source>
</evidence>
<evidence type="ECO:0000313" key="10">
    <source>
        <dbReference type="EMBL" id="EKS35468.1"/>
    </source>
</evidence>
<name>K8PAT3_9BRAD</name>
<dbReference type="GO" id="GO:0005524">
    <property type="term" value="F:ATP binding"/>
    <property type="evidence" value="ECO:0007669"/>
    <property type="project" value="UniProtKB-KW"/>
</dbReference>
<evidence type="ECO:0000313" key="11">
    <source>
        <dbReference type="Proteomes" id="UP000001095"/>
    </source>
</evidence>
<dbReference type="AlphaFoldDB" id="K8PAT3"/>
<keyword evidence="6" id="KW-0418">Kinase</keyword>
<comment type="caution">
    <text evidence="10">The sequence shown here is derived from an EMBL/GenBank/DDBJ whole genome shotgun (WGS) entry which is preliminary data.</text>
</comment>
<dbReference type="Gene3D" id="3.30.450.40">
    <property type="match status" value="1"/>
</dbReference>
<dbReference type="EMBL" id="AGWY01000010">
    <property type="protein sequence ID" value="EKS35468.1"/>
    <property type="molecule type" value="Genomic_DNA"/>
</dbReference>
<comment type="catalytic activity">
    <reaction evidence="1">
        <text>ATP + protein L-histidine = ADP + protein N-phospho-L-histidine.</text>
        <dbReference type="EC" id="2.7.13.3"/>
    </reaction>
</comment>
<dbReference type="OrthoDB" id="341208at2"/>
<evidence type="ECO:0000259" key="8">
    <source>
        <dbReference type="SMART" id="SM00065"/>
    </source>
</evidence>
<evidence type="ECO:0000256" key="7">
    <source>
        <dbReference type="ARBA" id="ARBA00022840"/>
    </source>
</evidence>
<keyword evidence="5" id="KW-0547">Nucleotide-binding</keyword>
<dbReference type="Gene3D" id="3.30.450.20">
    <property type="entry name" value="PAS domain"/>
    <property type="match status" value="1"/>
</dbReference>
<evidence type="ECO:0000256" key="2">
    <source>
        <dbReference type="ARBA" id="ARBA00012438"/>
    </source>
</evidence>
<evidence type="ECO:0000256" key="1">
    <source>
        <dbReference type="ARBA" id="ARBA00000085"/>
    </source>
</evidence>
<keyword evidence="4" id="KW-0808">Transferase</keyword>
<keyword evidence="7" id="KW-0067">ATP-binding</keyword>
<reference evidence="10 11" key="1">
    <citation type="submission" date="2012-04" db="EMBL/GenBank/DDBJ databases">
        <title>The Genome Sequence of Afipia clevelandensis ATCC 49720.</title>
        <authorList>
            <consortium name="The Broad Institute Genome Sequencing Platform"/>
            <person name="Earl A."/>
            <person name="Ward D."/>
            <person name="Feldgarden M."/>
            <person name="Gevers D."/>
            <person name="Huys G."/>
            <person name="Walker B."/>
            <person name="Young S.K."/>
            <person name="Zeng Q."/>
            <person name="Gargeya S."/>
            <person name="Fitzgerald M."/>
            <person name="Haas B."/>
            <person name="Abouelleil A."/>
            <person name="Alvarado L."/>
            <person name="Arachchi H.M."/>
            <person name="Berlin A."/>
            <person name="Chapman S.B."/>
            <person name="Goldberg J."/>
            <person name="Griggs A."/>
            <person name="Gujja S."/>
            <person name="Hansen M."/>
            <person name="Howarth C."/>
            <person name="Imamovic A."/>
            <person name="Larimer J."/>
            <person name="McCowen C."/>
            <person name="Montmayeur A."/>
            <person name="Murphy C."/>
            <person name="Neiman D."/>
            <person name="Pearson M."/>
            <person name="Priest M."/>
            <person name="Roberts A."/>
            <person name="Saif S."/>
            <person name="Shea T."/>
            <person name="Sisk P."/>
            <person name="Sykes S."/>
            <person name="Wortman J."/>
            <person name="Nusbaum C."/>
            <person name="Birren B."/>
        </authorList>
    </citation>
    <scope>NUCLEOTIDE SEQUENCE [LARGE SCALE GENOMIC DNA]</scope>
    <source>
        <strain evidence="10 11">ATCC 49720</strain>
    </source>
</reference>
<dbReference type="SUPFAM" id="SSF55781">
    <property type="entry name" value="GAF domain-like"/>
    <property type="match status" value="1"/>
</dbReference>
<dbReference type="InterPro" id="IPR003018">
    <property type="entry name" value="GAF"/>
</dbReference>
<organism evidence="10 11">
    <name type="scientific">Afipia clevelandensis ATCC 49720</name>
    <dbReference type="NCBI Taxonomy" id="883079"/>
    <lineage>
        <taxon>Bacteria</taxon>
        <taxon>Pseudomonadati</taxon>
        <taxon>Pseudomonadota</taxon>
        <taxon>Alphaproteobacteria</taxon>
        <taxon>Hyphomicrobiales</taxon>
        <taxon>Nitrobacteraceae</taxon>
        <taxon>Afipia</taxon>
    </lineage>
</organism>
<dbReference type="InterPro" id="IPR036890">
    <property type="entry name" value="HATPase_C_sf"/>
</dbReference>
<dbReference type="InterPro" id="IPR029016">
    <property type="entry name" value="GAF-like_dom_sf"/>
</dbReference>
<proteinExistence type="predicted"/>
<dbReference type="GO" id="GO:0004673">
    <property type="term" value="F:protein histidine kinase activity"/>
    <property type="evidence" value="ECO:0007669"/>
    <property type="project" value="UniProtKB-EC"/>
</dbReference>
<keyword evidence="11" id="KW-1185">Reference proteome</keyword>
<dbReference type="SMART" id="SM00065">
    <property type="entry name" value="GAF"/>
    <property type="match status" value="1"/>
</dbReference>
<dbReference type="HOGENOM" id="CLU_000445_114_44_5"/>
<feature type="domain" description="Signal transduction histidine kinase HWE region" evidence="9">
    <location>
        <begin position="181"/>
        <end position="261"/>
    </location>
</feature>
<dbReference type="PANTHER" id="PTHR41523">
    <property type="entry name" value="TWO-COMPONENT SYSTEM SENSOR PROTEIN"/>
    <property type="match status" value="1"/>
</dbReference>
<dbReference type="Gene3D" id="3.30.565.10">
    <property type="entry name" value="Histidine kinase-like ATPase, C-terminal domain"/>
    <property type="match status" value="1"/>
</dbReference>
<evidence type="ECO:0000256" key="6">
    <source>
        <dbReference type="ARBA" id="ARBA00022777"/>
    </source>
</evidence>
<feature type="domain" description="GAF" evidence="8">
    <location>
        <begin position="23"/>
        <end position="169"/>
    </location>
</feature>
<keyword evidence="3" id="KW-0597">Phosphoprotein</keyword>
<evidence type="ECO:0000259" key="9">
    <source>
        <dbReference type="SMART" id="SM00911"/>
    </source>
</evidence>
<dbReference type="SMART" id="SM00911">
    <property type="entry name" value="HWE_HK"/>
    <property type="match status" value="1"/>
</dbReference>
<evidence type="ECO:0000256" key="3">
    <source>
        <dbReference type="ARBA" id="ARBA00022553"/>
    </source>
</evidence>
<sequence length="372" mass="40537">MTVSLENSARLAALAGTLLPDSEPEESFDRLTRMVTRLLGVPVALVSLVDEQRQFFKSQQGLGGWAAESRQTPLTHSFCQYVVIDEAPLVVTNAENDPRVCDNLAIPDLGVKSYLGVPLTLPSGHVIGSLCAIDTKPREWSNSDLATMGEIAAIAMSEISLRREIGRRREAENNQELLIAELHHRVKNTLSTVQALIQLSIASSPDLAKFRDTIGVRIASLANTHTLLAHKRWGAISFRDLLMSELAPYAQPGRIALRGHDFDLGAEVATTVGMMIHELTTNAAKYGALSSAEGEITVTWQTAERAEPCGLDVAFVWQETNGPLLAYEGHKGFGSTLIERLIDKQFGGSTTFDFRPEGLSFRATFTAPISPQ</sequence>
<dbReference type="RefSeq" id="WP_002713169.1">
    <property type="nucleotide sequence ID" value="NZ_KB375281.1"/>
</dbReference>
<dbReference type="PANTHER" id="PTHR41523:SF7">
    <property type="entry name" value="HISTIDINE KINASE"/>
    <property type="match status" value="1"/>
</dbReference>
<gene>
    <name evidence="10" type="ORF">HMPREF9696_02303</name>
</gene>
<dbReference type="EC" id="2.7.13.3" evidence="2"/>
<protein>
    <recommendedName>
        <fullName evidence="2">histidine kinase</fullName>
        <ecNumber evidence="2">2.7.13.3</ecNumber>
    </recommendedName>
</protein>
<dbReference type="Proteomes" id="UP000001095">
    <property type="component" value="Unassembled WGS sequence"/>
</dbReference>
<dbReference type="PATRIC" id="fig|883079.3.peg.2342"/>